<evidence type="ECO:0000256" key="2">
    <source>
        <dbReference type="ARBA" id="ARBA00023315"/>
    </source>
</evidence>
<reference evidence="6 7" key="1">
    <citation type="submission" date="2022-03" db="EMBL/GenBank/DDBJ databases">
        <authorList>
            <person name="Jo J.-H."/>
            <person name="Im W.-T."/>
        </authorList>
    </citation>
    <scope>NUCLEOTIDE SEQUENCE [LARGE SCALE GENOMIC DNA]</scope>
    <source>
        <strain evidence="6 7">MA9</strain>
    </source>
</reference>
<dbReference type="Proteomes" id="UP001316087">
    <property type="component" value="Unassembled WGS sequence"/>
</dbReference>
<comment type="caution">
    <text evidence="6">The sequence shown here is derived from an EMBL/GenBank/DDBJ whole genome shotgun (WGS) entry which is preliminary data.</text>
</comment>
<dbReference type="Gene3D" id="3.40.366.10">
    <property type="entry name" value="Malonyl-Coenzyme A Acyl Carrier Protein, domain 2"/>
    <property type="match status" value="1"/>
</dbReference>
<dbReference type="PANTHER" id="PTHR42681:SF1">
    <property type="entry name" value="MALONYL-COA-ACYL CARRIER PROTEIN TRANSACYLASE, MITOCHONDRIAL"/>
    <property type="match status" value="1"/>
</dbReference>
<keyword evidence="2 4" id="KW-0012">Acyltransferase</keyword>
<dbReference type="InterPro" id="IPR024925">
    <property type="entry name" value="Malonyl_CoA-ACP_transAc"/>
</dbReference>
<dbReference type="InterPro" id="IPR014043">
    <property type="entry name" value="Acyl_transferase_dom"/>
</dbReference>
<keyword evidence="1 4" id="KW-0808">Transferase</keyword>
<evidence type="ECO:0000256" key="1">
    <source>
        <dbReference type="ARBA" id="ARBA00022679"/>
    </source>
</evidence>
<sequence>MKQAWLFPGQGSQYGGFLESLPIHPTIKETLDEASDVLNTEIKLLATAERLKSTKNVQLTMLTAGVATARAFLNEGAKPDYLAGHSVGAFAAAVTSGVLTFKDALHLVSLRGELMESLQDEAYGMAVVVGLPESTLKEITQKFHTDQKPVYLSNRNAPQQLTLSGHKEAMQHVLDYVAGKGASSAKMLNVSTPSHCPLFLPVQDRLAKELENITLQRPKFSLIANRNARVLRQPSGIVQDLAESIALPVRWHDATSVLFENGVRQFIEMSPGDVLKKLAKNAFPEADSYSVEKNGFNDCLYLAKNEGV</sequence>
<dbReference type="EC" id="2.3.1.39" evidence="4"/>
<evidence type="ECO:0000313" key="6">
    <source>
        <dbReference type="EMBL" id="MCH7320319.1"/>
    </source>
</evidence>
<dbReference type="PIRSF" id="PIRSF000446">
    <property type="entry name" value="Mct"/>
    <property type="match status" value="1"/>
</dbReference>
<keyword evidence="7" id="KW-1185">Reference proteome</keyword>
<dbReference type="SUPFAM" id="SSF52151">
    <property type="entry name" value="FabD/lysophospholipase-like"/>
    <property type="match status" value="1"/>
</dbReference>
<evidence type="ECO:0000256" key="3">
    <source>
        <dbReference type="ARBA" id="ARBA00048462"/>
    </source>
</evidence>
<dbReference type="Pfam" id="PF00698">
    <property type="entry name" value="Acyl_transf_1"/>
    <property type="match status" value="1"/>
</dbReference>
<gene>
    <name evidence="6" type="ORF">LZ480_00340</name>
</gene>
<evidence type="ECO:0000256" key="4">
    <source>
        <dbReference type="PIRNR" id="PIRNR000446"/>
    </source>
</evidence>
<dbReference type="SUPFAM" id="SSF55048">
    <property type="entry name" value="Probable ACP-binding domain of malonyl-CoA ACP transacylase"/>
    <property type="match status" value="1"/>
</dbReference>
<accession>A0ABS9U815</accession>
<dbReference type="SMART" id="SM00827">
    <property type="entry name" value="PKS_AT"/>
    <property type="match status" value="1"/>
</dbReference>
<dbReference type="InterPro" id="IPR016036">
    <property type="entry name" value="Malonyl_transacylase_ACP-bd"/>
</dbReference>
<dbReference type="InterPro" id="IPR001227">
    <property type="entry name" value="Ac_transferase_dom_sf"/>
</dbReference>
<dbReference type="EMBL" id="JAKZFC010000001">
    <property type="protein sequence ID" value="MCH7320319.1"/>
    <property type="molecule type" value="Genomic_DNA"/>
</dbReference>
<dbReference type="RefSeq" id="WP_241367342.1">
    <property type="nucleotide sequence ID" value="NZ_JAKZFC010000001.1"/>
</dbReference>
<organism evidence="6 7">
    <name type="scientific">Solibacillus palustris</name>
    <dbReference type="NCBI Taxonomy" id="2908203"/>
    <lineage>
        <taxon>Bacteria</taxon>
        <taxon>Bacillati</taxon>
        <taxon>Bacillota</taxon>
        <taxon>Bacilli</taxon>
        <taxon>Bacillales</taxon>
        <taxon>Caryophanaceae</taxon>
        <taxon>Solibacillus</taxon>
    </lineage>
</organism>
<name>A0ABS9U815_9BACL</name>
<comment type="similarity">
    <text evidence="4">Belongs to the fabD family.</text>
</comment>
<dbReference type="InterPro" id="IPR016035">
    <property type="entry name" value="Acyl_Trfase/lysoPLipase"/>
</dbReference>
<evidence type="ECO:0000313" key="7">
    <source>
        <dbReference type="Proteomes" id="UP001316087"/>
    </source>
</evidence>
<comment type="catalytic activity">
    <reaction evidence="3 4">
        <text>holo-[ACP] + malonyl-CoA = malonyl-[ACP] + CoA</text>
        <dbReference type="Rhea" id="RHEA:41792"/>
        <dbReference type="Rhea" id="RHEA-COMP:9623"/>
        <dbReference type="Rhea" id="RHEA-COMP:9685"/>
        <dbReference type="ChEBI" id="CHEBI:57287"/>
        <dbReference type="ChEBI" id="CHEBI:57384"/>
        <dbReference type="ChEBI" id="CHEBI:64479"/>
        <dbReference type="ChEBI" id="CHEBI:78449"/>
        <dbReference type="EC" id="2.3.1.39"/>
    </reaction>
</comment>
<dbReference type="InterPro" id="IPR050858">
    <property type="entry name" value="Mal-CoA-ACP_Trans/PKS_FabD"/>
</dbReference>
<protein>
    <recommendedName>
        <fullName evidence="4">Malonyl CoA-acyl carrier protein transacylase</fullName>
        <ecNumber evidence="4">2.3.1.39</ecNumber>
    </recommendedName>
</protein>
<feature type="domain" description="Malonyl-CoA:ACP transacylase (MAT)" evidence="5">
    <location>
        <begin position="6"/>
        <end position="306"/>
    </location>
</feature>
<dbReference type="Gene3D" id="3.30.70.250">
    <property type="entry name" value="Malonyl-CoA ACP transacylase, ACP-binding"/>
    <property type="match status" value="1"/>
</dbReference>
<proteinExistence type="inferred from homology"/>
<dbReference type="PANTHER" id="PTHR42681">
    <property type="entry name" value="MALONYL-COA-ACYL CARRIER PROTEIN TRANSACYLASE, MITOCHONDRIAL"/>
    <property type="match status" value="1"/>
</dbReference>
<evidence type="ECO:0000259" key="5">
    <source>
        <dbReference type="SMART" id="SM00827"/>
    </source>
</evidence>